<name>A0ABU1CTR2_9PSED</name>
<feature type="compositionally biased region" description="Basic and acidic residues" evidence="1">
    <location>
        <begin position="8"/>
        <end position="23"/>
    </location>
</feature>
<keyword evidence="3" id="KW-1185">Reference proteome</keyword>
<comment type="caution">
    <text evidence="2">The sequence shown here is derived from an EMBL/GenBank/DDBJ whole genome shotgun (WGS) entry which is preliminary data.</text>
</comment>
<dbReference type="RefSeq" id="WP_309255169.1">
    <property type="nucleotide sequence ID" value="NZ_JAVGXC010000016.1"/>
</dbReference>
<accession>A0ABU1CTR2</accession>
<sequence>MTQVPANKPERPRPREPRDEREPGTGAFVPVEQRLLFTQLFTRDREGGGYGSSRTTLTAPTERLMIEAMTEQLAPRIQAAAQWPLQAMLYLPRLGRINASVRREQGAWSVELTAEETYTTRWLPGVRQRLEDGLAGALAQPVHVHLADVSPA</sequence>
<feature type="region of interest" description="Disordered" evidence="1">
    <location>
        <begin position="1"/>
        <end position="27"/>
    </location>
</feature>
<dbReference type="InterPro" id="IPR049757">
    <property type="entry name" value="T3SS_HrpP-like_C"/>
</dbReference>
<dbReference type="Proteomes" id="UP001224477">
    <property type="component" value="Unassembled WGS sequence"/>
</dbReference>
<protein>
    <submittedName>
        <fullName evidence="2">Type III secretion system HrpP C-terminal domain-containing protein</fullName>
    </submittedName>
</protein>
<dbReference type="EMBL" id="JAVGXC010000016">
    <property type="protein sequence ID" value="MDR0190595.1"/>
    <property type="molecule type" value="Genomic_DNA"/>
</dbReference>
<evidence type="ECO:0000256" key="1">
    <source>
        <dbReference type="SAM" id="MobiDB-lite"/>
    </source>
</evidence>
<dbReference type="CDD" id="cd17468">
    <property type="entry name" value="T3SS_HrpP_C"/>
    <property type="match status" value="1"/>
</dbReference>
<organism evidence="2 3">
    <name type="scientific">Pseudomonas yamanorum</name>
    <dbReference type="NCBI Taxonomy" id="515393"/>
    <lineage>
        <taxon>Bacteria</taxon>
        <taxon>Pseudomonadati</taxon>
        <taxon>Pseudomonadota</taxon>
        <taxon>Gammaproteobacteria</taxon>
        <taxon>Pseudomonadales</taxon>
        <taxon>Pseudomonadaceae</taxon>
        <taxon>Pseudomonas</taxon>
    </lineage>
</organism>
<reference evidence="2 3" key="1">
    <citation type="journal article" date="2023" name="Microbiol. Resour. Announc.">
        <title>Whole-genome sequence of Pseudomonas yamanorum OLsAu1 isolated from the edible ectomycorrhizal mushroom Lactarius sp. section Deliciosi.</title>
        <authorList>
            <person name="Ramirez-Mendoza R."/>
            <person name="Angeles-Argaiz R.E."/>
            <person name="Hernandez-Oaxaca D."/>
            <person name="Aguirre-Beltran L."/>
            <person name="Almaraz-Suarez J."/>
            <person name="Perez-Moreno J."/>
        </authorList>
    </citation>
    <scope>NUCLEOTIDE SEQUENCE [LARGE SCALE GENOMIC DNA]</scope>
    <source>
        <strain evidence="2 3">OLsAu1</strain>
    </source>
</reference>
<proteinExistence type="predicted"/>
<evidence type="ECO:0000313" key="3">
    <source>
        <dbReference type="Proteomes" id="UP001224477"/>
    </source>
</evidence>
<evidence type="ECO:0000313" key="2">
    <source>
        <dbReference type="EMBL" id="MDR0190595.1"/>
    </source>
</evidence>
<gene>
    <name evidence="2" type="ORF">RCO22_16765</name>
</gene>